<feature type="compositionally biased region" description="Basic and acidic residues" evidence="1">
    <location>
        <begin position="112"/>
        <end position="123"/>
    </location>
</feature>
<dbReference type="SUPFAM" id="SSF48403">
    <property type="entry name" value="Ankyrin repeat"/>
    <property type="match status" value="1"/>
</dbReference>
<protein>
    <submittedName>
        <fullName evidence="2">Oidioi.mRNA.OKI2018_I69.XSR.g16732.t1.cds</fullName>
    </submittedName>
</protein>
<evidence type="ECO:0000256" key="1">
    <source>
        <dbReference type="SAM" id="MobiDB-lite"/>
    </source>
</evidence>
<evidence type="ECO:0000313" key="3">
    <source>
        <dbReference type="Proteomes" id="UP001158576"/>
    </source>
</evidence>
<name>A0ABN7SH31_OIKDI</name>
<feature type="compositionally biased region" description="Basic and acidic residues" evidence="1">
    <location>
        <begin position="140"/>
        <end position="151"/>
    </location>
</feature>
<feature type="region of interest" description="Disordered" evidence="1">
    <location>
        <begin position="140"/>
        <end position="210"/>
    </location>
</feature>
<dbReference type="InterPro" id="IPR036770">
    <property type="entry name" value="Ankyrin_rpt-contain_sf"/>
</dbReference>
<keyword evidence="3" id="KW-1185">Reference proteome</keyword>
<feature type="region of interest" description="Disordered" evidence="1">
    <location>
        <begin position="93"/>
        <end position="123"/>
    </location>
</feature>
<feature type="compositionally biased region" description="Acidic residues" evidence="1">
    <location>
        <begin position="101"/>
        <end position="111"/>
    </location>
</feature>
<proteinExistence type="predicted"/>
<accession>A0ABN7SH31</accession>
<sequence>MLLAMDELLPNISLDAQDDLGNTALHYHVTAKGAFAVEACLKLLQAGADFRLKNKNGQEPLELLESNEKLSTKQLDQVKCEIWARMDRKEQTQELQKSLEDVEAENSEPEPEPPKRRASIFDDLPKTILKDTVEIFNDEPLSKKLGDKEEYSDSEGEGEEEEEEPLSDSCLDSEPELVDIDSEPEQLESSFESRKNENEESEEIVPEVFVSECASPVSEMAQTESVPSQLPAPVFLKEEQFSFSSSLKDSISGSFESIPINSEDEESPSPEPSPKQMPKIYSQAYCCPSGVKKGQVISKFKQLSLCNPENWIGGNKSDVMKWVKSKDGRSLHLQDRQLIKSATSRWNKIYKISV</sequence>
<dbReference type="Gene3D" id="1.25.40.20">
    <property type="entry name" value="Ankyrin repeat-containing domain"/>
    <property type="match status" value="1"/>
</dbReference>
<gene>
    <name evidence="2" type="ORF">OKIOD_LOCUS8290</name>
</gene>
<dbReference type="Proteomes" id="UP001158576">
    <property type="component" value="Chromosome XSR"/>
</dbReference>
<feature type="region of interest" description="Disordered" evidence="1">
    <location>
        <begin position="246"/>
        <end position="277"/>
    </location>
</feature>
<feature type="compositionally biased region" description="Low complexity" evidence="1">
    <location>
        <begin position="246"/>
        <end position="261"/>
    </location>
</feature>
<organism evidence="2 3">
    <name type="scientific">Oikopleura dioica</name>
    <name type="common">Tunicate</name>
    <dbReference type="NCBI Taxonomy" id="34765"/>
    <lineage>
        <taxon>Eukaryota</taxon>
        <taxon>Metazoa</taxon>
        <taxon>Chordata</taxon>
        <taxon>Tunicata</taxon>
        <taxon>Appendicularia</taxon>
        <taxon>Copelata</taxon>
        <taxon>Oikopleuridae</taxon>
        <taxon>Oikopleura</taxon>
    </lineage>
</organism>
<feature type="compositionally biased region" description="Acidic residues" evidence="1">
    <location>
        <begin position="152"/>
        <end position="186"/>
    </location>
</feature>
<dbReference type="EMBL" id="OU015569">
    <property type="protein sequence ID" value="CAG5099882.1"/>
    <property type="molecule type" value="Genomic_DNA"/>
</dbReference>
<evidence type="ECO:0000313" key="2">
    <source>
        <dbReference type="EMBL" id="CAG5099882.1"/>
    </source>
</evidence>
<reference evidence="2 3" key="1">
    <citation type="submission" date="2021-04" db="EMBL/GenBank/DDBJ databases">
        <authorList>
            <person name="Bliznina A."/>
        </authorList>
    </citation>
    <scope>NUCLEOTIDE SEQUENCE [LARGE SCALE GENOMIC DNA]</scope>
</reference>